<dbReference type="InterPro" id="IPR050553">
    <property type="entry name" value="Thioredoxin_ResA/DsbE_sf"/>
</dbReference>
<name>A0A1H0K2L5_9SPHI</name>
<dbReference type="PANTHER" id="PTHR42852">
    <property type="entry name" value="THIOL:DISULFIDE INTERCHANGE PROTEIN DSBE"/>
    <property type="match status" value="1"/>
</dbReference>
<evidence type="ECO:0000313" key="7">
    <source>
        <dbReference type="Proteomes" id="UP000183200"/>
    </source>
</evidence>
<reference evidence="7" key="1">
    <citation type="submission" date="2016-10" db="EMBL/GenBank/DDBJ databases">
        <authorList>
            <person name="Varghese N."/>
            <person name="Submissions S."/>
        </authorList>
    </citation>
    <scope>NUCLEOTIDE SEQUENCE [LARGE SCALE GENOMIC DNA]</scope>
    <source>
        <strain evidence="7">DSM 19110</strain>
    </source>
</reference>
<dbReference type="Gene3D" id="3.40.30.10">
    <property type="entry name" value="Glutaredoxin"/>
    <property type="match status" value="1"/>
</dbReference>
<evidence type="ECO:0000256" key="1">
    <source>
        <dbReference type="ARBA" id="ARBA00004196"/>
    </source>
</evidence>
<dbReference type="GO" id="GO:0016853">
    <property type="term" value="F:isomerase activity"/>
    <property type="evidence" value="ECO:0007669"/>
    <property type="project" value="UniProtKB-KW"/>
</dbReference>
<evidence type="ECO:0000256" key="3">
    <source>
        <dbReference type="ARBA" id="ARBA00023157"/>
    </source>
</evidence>
<dbReference type="SUPFAM" id="SSF52833">
    <property type="entry name" value="Thioredoxin-like"/>
    <property type="match status" value="1"/>
</dbReference>
<keyword evidence="4" id="KW-0676">Redox-active center</keyword>
<dbReference type="RefSeq" id="WP_172665000.1">
    <property type="nucleotide sequence ID" value="NZ_FNGY01000015.1"/>
</dbReference>
<sequence>MKLFLTTTLLCFCISGFSQHNFTIKANSSTLSGKKIYFEIFNNHNFIPLRHDSVTFENGQLKIDGQLNDFSSGAVFYLKDKGKFISTSFVIDSGENNINLELLNETSKILTLKSDVKGNLIFDEVNAIPLRKLKAECTPVNGYYNPSRALLTVILNEQRIKLGEYPNDFGSVLYLYRLGRTDLSAEFAKSILETLSTFSEPMRNSALAKKLYNEKTQLINNVKSAKIGNQASEFKVRTVSNQMFSNRELKGQNYLIVFSATWCGPCQLQLPMLKKMYNKYKNKGLKVIYFNNDDDVVRWKKHVQSNKLDWINVSECLKPAVSKIQKSFGVYAVPTCLLVNKAGTIVYNSDEMDTELDQLESYLIKTIN</sequence>
<dbReference type="InterPro" id="IPR017937">
    <property type="entry name" value="Thioredoxin_CS"/>
</dbReference>
<evidence type="ECO:0000256" key="4">
    <source>
        <dbReference type="ARBA" id="ARBA00023284"/>
    </source>
</evidence>
<comment type="subcellular location">
    <subcellularLocation>
        <location evidence="1">Cell envelope</location>
    </subcellularLocation>
</comment>
<dbReference type="Proteomes" id="UP000183200">
    <property type="component" value="Unassembled WGS sequence"/>
</dbReference>
<dbReference type="AlphaFoldDB" id="A0A1H0K2L5"/>
<dbReference type="GO" id="GO:0017004">
    <property type="term" value="P:cytochrome complex assembly"/>
    <property type="evidence" value="ECO:0007669"/>
    <property type="project" value="UniProtKB-KW"/>
</dbReference>
<dbReference type="Pfam" id="PF08534">
    <property type="entry name" value="Redoxin"/>
    <property type="match status" value="1"/>
</dbReference>
<dbReference type="EMBL" id="FNGY01000015">
    <property type="protein sequence ID" value="SDO49901.1"/>
    <property type="molecule type" value="Genomic_DNA"/>
</dbReference>
<accession>A0A1H0K2L5</accession>
<dbReference type="InterPro" id="IPR013766">
    <property type="entry name" value="Thioredoxin_domain"/>
</dbReference>
<evidence type="ECO:0000259" key="5">
    <source>
        <dbReference type="PROSITE" id="PS51352"/>
    </source>
</evidence>
<evidence type="ECO:0000313" key="6">
    <source>
        <dbReference type="EMBL" id="SDO49901.1"/>
    </source>
</evidence>
<dbReference type="PROSITE" id="PS51352">
    <property type="entry name" value="THIOREDOXIN_2"/>
    <property type="match status" value="1"/>
</dbReference>
<dbReference type="InterPro" id="IPR013740">
    <property type="entry name" value="Redoxin"/>
</dbReference>
<keyword evidence="2" id="KW-0201">Cytochrome c-type biogenesis</keyword>
<dbReference type="PANTHER" id="PTHR42852:SF6">
    <property type="entry name" value="THIOL:DISULFIDE INTERCHANGE PROTEIN DSBE"/>
    <property type="match status" value="1"/>
</dbReference>
<dbReference type="PROSITE" id="PS00194">
    <property type="entry name" value="THIOREDOXIN_1"/>
    <property type="match status" value="1"/>
</dbReference>
<keyword evidence="3" id="KW-1015">Disulfide bond</keyword>
<feature type="domain" description="Thioredoxin" evidence="5">
    <location>
        <begin position="225"/>
        <end position="368"/>
    </location>
</feature>
<gene>
    <name evidence="6" type="ORF">SAMN05421820_115142</name>
</gene>
<protein>
    <submittedName>
        <fullName evidence="6">Thiol-disulfide isomerase or thioredoxin</fullName>
    </submittedName>
</protein>
<dbReference type="GO" id="GO:0030313">
    <property type="term" value="C:cell envelope"/>
    <property type="evidence" value="ECO:0007669"/>
    <property type="project" value="UniProtKB-SubCell"/>
</dbReference>
<dbReference type="CDD" id="cd02966">
    <property type="entry name" value="TlpA_like_family"/>
    <property type="match status" value="1"/>
</dbReference>
<keyword evidence="7" id="KW-1185">Reference proteome</keyword>
<keyword evidence="6" id="KW-0413">Isomerase</keyword>
<evidence type="ECO:0000256" key="2">
    <source>
        <dbReference type="ARBA" id="ARBA00022748"/>
    </source>
</evidence>
<proteinExistence type="predicted"/>
<organism evidence="6 7">
    <name type="scientific">Pedobacter steynii</name>
    <dbReference type="NCBI Taxonomy" id="430522"/>
    <lineage>
        <taxon>Bacteria</taxon>
        <taxon>Pseudomonadati</taxon>
        <taxon>Bacteroidota</taxon>
        <taxon>Sphingobacteriia</taxon>
        <taxon>Sphingobacteriales</taxon>
        <taxon>Sphingobacteriaceae</taxon>
        <taxon>Pedobacter</taxon>
    </lineage>
</organism>
<dbReference type="InterPro" id="IPR036249">
    <property type="entry name" value="Thioredoxin-like_sf"/>
</dbReference>